<proteinExistence type="predicted"/>
<keyword evidence="2" id="KW-1185">Reference proteome</keyword>
<dbReference type="OrthoDB" id="292252at2"/>
<dbReference type="RefSeq" id="WP_068335914.1">
    <property type="nucleotide sequence ID" value="NZ_LVHF01000033.1"/>
</dbReference>
<evidence type="ECO:0000313" key="2">
    <source>
        <dbReference type="Proteomes" id="UP000078503"/>
    </source>
</evidence>
<gene>
    <name evidence="1" type="ORF">A3K86_20465</name>
</gene>
<dbReference type="InterPro" id="IPR029063">
    <property type="entry name" value="SAM-dependent_MTases_sf"/>
</dbReference>
<sequence length="228" mass="26319">MSSLSENDMKVMNYHEGQPQETTNGKNYTYDWTSIHSDNFKQCFEQINEKKRALEVGCYEGRTTAMLADVFNEVVGVEPAPRELLLETVAENKNVTLCKGLLYDVLNEVGSDFDFVYIDGSHIGQDVMLDVQLAWNKLKVGGVLLIDDYEWYNDPYIVSMFNDGFIDSLELDHKEYRARFSPKRAVDAWLSVSVESDVFIENYQLAVKKVRNINEHIKNRRVFFSPDD</sequence>
<reference evidence="1 2" key="1">
    <citation type="submission" date="2016-03" db="EMBL/GenBank/DDBJ databases">
        <title>Photobacterium proteolyticum sp. nov. a protease producing bacterium isolated from ocean sediments of Laizhou Bay.</title>
        <authorList>
            <person name="Li Y."/>
        </authorList>
    </citation>
    <scope>NUCLEOTIDE SEQUENCE [LARGE SCALE GENOMIC DNA]</scope>
    <source>
        <strain evidence="1 2">R-40508</strain>
    </source>
</reference>
<dbReference type="SUPFAM" id="SSF53335">
    <property type="entry name" value="S-adenosyl-L-methionine-dependent methyltransferases"/>
    <property type="match status" value="1"/>
</dbReference>
<dbReference type="AlphaFoldDB" id="A0A178K1Y5"/>
<comment type="caution">
    <text evidence="1">The sequence shown here is derived from an EMBL/GenBank/DDBJ whole genome shotgun (WGS) entry which is preliminary data.</text>
</comment>
<dbReference type="EMBL" id="LVHF01000033">
    <property type="protein sequence ID" value="OAN11328.1"/>
    <property type="molecule type" value="Genomic_DNA"/>
</dbReference>
<dbReference type="CDD" id="cd02440">
    <property type="entry name" value="AdoMet_MTases"/>
    <property type="match status" value="1"/>
</dbReference>
<dbReference type="STRING" id="858640.A3K86_20465"/>
<dbReference type="Pfam" id="PF13578">
    <property type="entry name" value="Methyltransf_24"/>
    <property type="match status" value="1"/>
</dbReference>
<dbReference type="Proteomes" id="UP000078503">
    <property type="component" value="Unassembled WGS sequence"/>
</dbReference>
<accession>A0A178K1Y5</accession>
<dbReference type="Gene3D" id="3.40.50.150">
    <property type="entry name" value="Vaccinia Virus protein VP39"/>
    <property type="match status" value="1"/>
</dbReference>
<organism evidence="1 2">
    <name type="scientific">Photobacterium jeanii</name>
    <dbReference type="NCBI Taxonomy" id="858640"/>
    <lineage>
        <taxon>Bacteria</taxon>
        <taxon>Pseudomonadati</taxon>
        <taxon>Pseudomonadota</taxon>
        <taxon>Gammaproteobacteria</taxon>
        <taxon>Vibrionales</taxon>
        <taxon>Vibrionaceae</taxon>
        <taxon>Photobacterium</taxon>
    </lineage>
</organism>
<evidence type="ECO:0000313" key="1">
    <source>
        <dbReference type="EMBL" id="OAN11328.1"/>
    </source>
</evidence>
<evidence type="ECO:0008006" key="3">
    <source>
        <dbReference type="Google" id="ProtNLM"/>
    </source>
</evidence>
<protein>
    <recommendedName>
        <fullName evidence="3">Methyltransferase</fullName>
    </recommendedName>
</protein>
<name>A0A178K1Y5_9GAMM</name>